<dbReference type="PANTHER" id="PTHR43527:SF1">
    <property type="entry name" value="L-THREONINE KINASE"/>
    <property type="match status" value="1"/>
</dbReference>
<dbReference type="Pfam" id="PF00288">
    <property type="entry name" value="GHMP_kinases_N"/>
    <property type="match status" value="1"/>
</dbReference>
<dbReference type="InterPro" id="IPR020568">
    <property type="entry name" value="Ribosomal_Su5_D2-typ_SF"/>
</dbReference>
<dbReference type="InterPro" id="IPR012363">
    <property type="entry name" value="PduX"/>
</dbReference>
<dbReference type="InterPro" id="IPR006204">
    <property type="entry name" value="GHMP_kinase_N_dom"/>
</dbReference>
<feature type="domain" description="GHMP kinase C-terminal" evidence="6">
    <location>
        <begin position="202"/>
        <end position="270"/>
    </location>
</feature>
<evidence type="ECO:0000256" key="4">
    <source>
        <dbReference type="ARBA" id="ARBA00022840"/>
    </source>
</evidence>
<dbReference type="EMBL" id="SLXT01000018">
    <property type="protein sequence ID" value="TCP63499.1"/>
    <property type="molecule type" value="Genomic_DNA"/>
</dbReference>
<dbReference type="Pfam" id="PF08544">
    <property type="entry name" value="GHMP_kinases_C"/>
    <property type="match status" value="1"/>
</dbReference>
<keyword evidence="2" id="KW-0547">Nucleotide-binding</keyword>
<evidence type="ECO:0000256" key="3">
    <source>
        <dbReference type="ARBA" id="ARBA00022777"/>
    </source>
</evidence>
<name>A0A4R2RLK2_9FIRM</name>
<reference evidence="7 8" key="1">
    <citation type="submission" date="2019-03" db="EMBL/GenBank/DDBJ databases">
        <title>Genomic Encyclopedia of Type Strains, Phase IV (KMG-IV): sequencing the most valuable type-strain genomes for metagenomic binning, comparative biology and taxonomic classification.</title>
        <authorList>
            <person name="Goeker M."/>
        </authorList>
    </citation>
    <scope>NUCLEOTIDE SEQUENCE [LARGE SCALE GENOMIC DNA]</scope>
    <source>
        <strain evidence="7 8">DSM 11170</strain>
    </source>
</reference>
<dbReference type="PANTHER" id="PTHR43527">
    <property type="entry name" value="4-DIPHOSPHOCYTIDYL-2-C-METHYL-D-ERYTHRITOL KINASE, CHLOROPLASTIC"/>
    <property type="match status" value="1"/>
</dbReference>
<feature type="domain" description="GHMP kinase N-terminal" evidence="5">
    <location>
        <begin position="69"/>
        <end position="128"/>
    </location>
</feature>
<keyword evidence="1" id="KW-0808">Transferase</keyword>
<proteinExistence type="predicted"/>
<dbReference type="AlphaFoldDB" id="A0A4R2RLK2"/>
<organism evidence="7 8">
    <name type="scientific">Heliophilum fasciatum</name>
    <dbReference type="NCBI Taxonomy" id="35700"/>
    <lineage>
        <taxon>Bacteria</taxon>
        <taxon>Bacillati</taxon>
        <taxon>Bacillota</taxon>
        <taxon>Clostridia</taxon>
        <taxon>Eubacteriales</taxon>
        <taxon>Heliobacteriaceae</taxon>
        <taxon>Heliophilum</taxon>
    </lineage>
</organism>
<dbReference type="SUPFAM" id="SSF54211">
    <property type="entry name" value="Ribosomal protein S5 domain 2-like"/>
    <property type="match status" value="1"/>
</dbReference>
<dbReference type="RefSeq" id="WP_165876449.1">
    <property type="nucleotide sequence ID" value="NZ_JAOQNU010000017.1"/>
</dbReference>
<evidence type="ECO:0000259" key="5">
    <source>
        <dbReference type="Pfam" id="PF00288"/>
    </source>
</evidence>
<accession>A0A4R2RLK2</accession>
<keyword evidence="3 7" id="KW-0418">Kinase</keyword>
<evidence type="ECO:0000256" key="1">
    <source>
        <dbReference type="ARBA" id="ARBA00022679"/>
    </source>
</evidence>
<comment type="caution">
    <text evidence="7">The sequence shown here is derived from an EMBL/GenBank/DDBJ whole genome shotgun (WGS) entry which is preliminary data.</text>
</comment>
<dbReference type="InterPro" id="IPR013750">
    <property type="entry name" value="GHMP_kinase_C_dom"/>
</dbReference>
<protein>
    <submittedName>
        <fullName evidence="7">Threonine kinase</fullName>
    </submittedName>
</protein>
<dbReference type="InterPro" id="IPR014721">
    <property type="entry name" value="Ribsml_uS5_D2-typ_fold_subgr"/>
</dbReference>
<keyword evidence="4" id="KW-0067">ATP-binding</keyword>
<dbReference type="GO" id="GO:0005524">
    <property type="term" value="F:ATP binding"/>
    <property type="evidence" value="ECO:0007669"/>
    <property type="project" value="UniProtKB-KW"/>
</dbReference>
<evidence type="ECO:0000259" key="6">
    <source>
        <dbReference type="Pfam" id="PF08544"/>
    </source>
</evidence>
<evidence type="ECO:0000313" key="7">
    <source>
        <dbReference type="EMBL" id="TCP63499.1"/>
    </source>
</evidence>
<gene>
    <name evidence="7" type="ORF">EDD73_11842</name>
</gene>
<evidence type="ECO:0000313" key="8">
    <source>
        <dbReference type="Proteomes" id="UP000294813"/>
    </source>
</evidence>
<evidence type="ECO:0000256" key="2">
    <source>
        <dbReference type="ARBA" id="ARBA00022741"/>
    </source>
</evidence>
<keyword evidence="8" id="KW-1185">Reference proteome</keyword>
<dbReference type="Gene3D" id="3.30.230.10">
    <property type="match status" value="1"/>
</dbReference>
<dbReference type="GO" id="GO:0016301">
    <property type="term" value="F:kinase activity"/>
    <property type="evidence" value="ECO:0007669"/>
    <property type="project" value="UniProtKB-KW"/>
</dbReference>
<sequence length="294" mass="31424">MQGFARVPGTCGELAQGLIGDRILHITCPIDAWVTAEVMARPGNGRISGLDNKPKTEQALRQLLRQHATQDKLSETLDLTVTLTNPLPGGKGLASSSADICAACSAVASALGIVLSPELLGAIAVTVEPTDGLFYPGIAIYDHRGGTWGKVIGYPPTPPLHILVYDSGGTVDTTLFNRRPDLPSLHRANAPVMREAFRHVVRGLRQGNGKEIARGATISALANQRILMKTDLQEVIAGTAELGAWGVNVAHSGTVVGIWLPEERIDTIRRWMEIERTGWAFLGVHRLVSGGVRA</sequence>
<dbReference type="PIRSF" id="PIRSF033887">
    <property type="entry name" value="PduX"/>
    <property type="match status" value="1"/>
</dbReference>
<dbReference type="Proteomes" id="UP000294813">
    <property type="component" value="Unassembled WGS sequence"/>
</dbReference>